<reference evidence="2" key="1">
    <citation type="journal article" date="2016" name="Nature">
        <title>Genome evolution in the allotetraploid frog Xenopus laevis.</title>
        <authorList>
            <person name="Session A.M."/>
            <person name="Uno Y."/>
            <person name="Kwon T."/>
            <person name="Chapman J.A."/>
            <person name="Toyoda A."/>
            <person name="Takahashi S."/>
            <person name="Fukui A."/>
            <person name="Hikosaka A."/>
            <person name="Suzuki A."/>
            <person name="Kondo M."/>
            <person name="van Heeringen S.J."/>
            <person name="Quigley I."/>
            <person name="Heinz S."/>
            <person name="Ogino H."/>
            <person name="Ochi H."/>
            <person name="Hellsten U."/>
            <person name="Lyons J.B."/>
            <person name="Simakov O."/>
            <person name="Putnam N."/>
            <person name="Stites J."/>
            <person name="Kuroki Y."/>
            <person name="Tanaka T."/>
            <person name="Michiue T."/>
            <person name="Watanabe M."/>
            <person name="Bogdanovic O."/>
            <person name="Lister R."/>
            <person name="Georgiou G."/>
            <person name="Paranjpe S.S."/>
            <person name="van Kruijsbergen I."/>
            <person name="Shu S."/>
            <person name="Carlson J."/>
            <person name="Kinoshita T."/>
            <person name="Ohta Y."/>
            <person name="Mawaribuchi S."/>
            <person name="Jenkins J."/>
            <person name="Grimwood J."/>
            <person name="Schmutz J."/>
            <person name="Mitros T."/>
            <person name="Mozaffari S.V."/>
            <person name="Suzuki Y."/>
            <person name="Haramoto Y."/>
            <person name="Yamamoto T.S."/>
            <person name="Takagi C."/>
            <person name="Heald R."/>
            <person name="Miller K."/>
            <person name="Haudenschild C."/>
            <person name="Kitzman J."/>
            <person name="Nakayama T."/>
            <person name="Izutsu Y."/>
            <person name="Robert J."/>
            <person name="Fortriede J."/>
            <person name="Burns K."/>
            <person name="Lotay V."/>
            <person name="Karimi K."/>
            <person name="Yasuoka Y."/>
            <person name="Dichmann D.S."/>
            <person name="Flajnik M.F."/>
            <person name="Houston D.W."/>
            <person name="Shendure J."/>
            <person name="DuPasquier L."/>
            <person name="Vize P.D."/>
            <person name="Zorn A.M."/>
            <person name="Ito M."/>
            <person name="Marcotte E.M."/>
            <person name="Wallingford J.B."/>
            <person name="Ito Y."/>
            <person name="Asashima M."/>
            <person name="Ueno N."/>
            <person name="Matsuda Y."/>
            <person name="Veenstra G.J."/>
            <person name="Fujiyama A."/>
            <person name="Harland R.M."/>
            <person name="Taira M."/>
            <person name="Rokhsar D.S."/>
        </authorList>
    </citation>
    <scope>NUCLEOTIDE SEQUENCE [LARGE SCALE GENOMIC DNA]</scope>
    <source>
        <strain evidence="2">J</strain>
    </source>
</reference>
<evidence type="ECO:0000313" key="2">
    <source>
        <dbReference type="Proteomes" id="UP000694892"/>
    </source>
</evidence>
<dbReference type="PANTHER" id="PTHR21301:SF12">
    <property type="match status" value="1"/>
</dbReference>
<protein>
    <submittedName>
        <fullName evidence="1">Uncharacterized protein</fullName>
    </submittedName>
</protein>
<dbReference type="AlphaFoldDB" id="A0A974HG23"/>
<evidence type="ECO:0000313" key="1">
    <source>
        <dbReference type="EMBL" id="OCT76261.1"/>
    </source>
</evidence>
<gene>
    <name evidence="1" type="ORF">XELAEV_18031456mg</name>
</gene>
<dbReference type="EMBL" id="CM004476">
    <property type="protein sequence ID" value="OCT76261.1"/>
    <property type="molecule type" value="Genomic_DNA"/>
</dbReference>
<proteinExistence type="predicted"/>
<dbReference type="Proteomes" id="UP000694892">
    <property type="component" value="Chromosome 6L"/>
</dbReference>
<sequence>MLMWQGPEQLLQEFVAKLNVNKFNLTFRLNYHISRLEFLYIEIKKDNQGLLSTNLFHKKIASTSLLHARSMHPPKCIEEIKVTGYKTRCLHRAYQQALAHNREDLLYKSQLILTFNENDKEVWSIIYKYWDILSKDPALDPLVTTHPLFCYKRNTSIGDVLTHNHFQKHSRTVCCKTQGSFKCGACEQCIYEHIRDIKNCNLLSAIAKHIYCIHNGQYIGIDRPPWRHKGWRPRQQITPIGDYMDIQTYSTNQSLD</sequence>
<organism evidence="1 2">
    <name type="scientific">Xenopus laevis</name>
    <name type="common">African clawed frog</name>
    <dbReference type="NCBI Taxonomy" id="8355"/>
    <lineage>
        <taxon>Eukaryota</taxon>
        <taxon>Metazoa</taxon>
        <taxon>Chordata</taxon>
        <taxon>Craniata</taxon>
        <taxon>Vertebrata</taxon>
        <taxon>Euteleostomi</taxon>
        <taxon>Amphibia</taxon>
        <taxon>Batrachia</taxon>
        <taxon>Anura</taxon>
        <taxon>Pipoidea</taxon>
        <taxon>Pipidae</taxon>
        <taxon>Xenopodinae</taxon>
        <taxon>Xenopus</taxon>
        <taxon>Xenopus</taxon>
    </lineage>
</organism>
<accession>A0A974HG23</accession>
<name>A0A974HG23_XENLA</name>
<dbReference type="PANTHER" id="PTHR21301">
    <property type="entry name" value="REVERSE TRANSCRIPTASE"/>
    <property type="match status" value="1"/>
</dbReference>